<dbReference type="AlphaFoldDB" id="X8CIM7"/>
<feature type="compositionally biased region" description="Low complexity" evidence="1">
    <location>
        <begin position="91"/>
        <end position="113"/>
    </location>
</feature>
<dbReference type="Gene3D" id="3.20.20.140">
    <property type="entry name" value="Metal-dependent hydrolases"/>
    <property type="match status" value="1"/>
</dbReference>
<dbReference type="SUPFAM" id="SSF51556">
    <property type="entry name" value="Metallo-dependent hydrolases"/>
    <property type="match status" value="1"/>
</dbReference>
<dbReference type="PATRIC" id="fig|1299331.3.peg.3740"/>
<protein>
    <submittedName>
        <fullName evidence="2">M38 family peptidase domain protein</fullName>
        <ecNumber evidence="2">3.4.-.-</ecNumber>
    </submittedName>
</protein>
<dbReference type="Proteomes" id="UP000020825">
    <property type="component" value="Unassembled WGS sequence"/>
</dbReference>
<accession>X8CIM7</accession>
<dbReference type="PANTHER" id="PTHR43135:SF4">
    <property type="entry name" value="AMIDOHYDROLASE-RELATED DOMAIN-CONTAINING PROTEIN"/>
    <property type="match status" value="1"/>
</dbReference>
<evidence type="ECO:0000313" key="3">
    <source>
        <dbReference type="Proteomes" id="UP000020825"/>
    </source>
</evidence>
<feature type="region of interest" description="Disordered" evidence="1">
    <location>
        <begin position="85"/>
        <end position="127"/>
    </location>
</feature>
<dbReference type="PANTHER" id="PTHR43135">
    <property type="entry name" value="ALPHA-D-RIBOSE 1-METHYLPHOSPHONATE 5-TRIPHOSPHATE DIPHOSPHATASE"/>
    <property type="match status" value="1"/>
</dbReference>
<dbReference type="EMBL" id="JAOG01000002">
    <property type="protein sequence ID" value="EUA55676.1"/>
    <property type="molecule type" value="Genomic_DNA"/>
</dbReference>
<keyword evidence="2" id="KW-0378">Hydrolase</keyword>
<dbReference type="EC" id="3.4.-.-" evidence="2"/>
<proteinExistence type="predicted"/>
<name>X8CIM7_MYCIT</name>
<dbReference type="InterPro" id="IPR032466">
    <property type="entry name" value="Metal_Hydrolase"/>
</dbReference>
<dbReference type="GO" id="GO:0016787">
    <property type="term" value="F:hydrolase activity"/>
    <property type="evidence" value="ECO:0007669"/>
    <property type="project" value="UniProtKB-KW"/>
</dbReference>
<gene>
    <name evidence="2" type="ORF">I550_3831</name>
</gene>
<reference evidence="2 3" key="1">
    <citation type="submission" date="2013-12" db="EMBL/GenBank/DDBJ databases">
        <authorList>
            <person name="Zelazny A."/>
            <person name="Olivier K."/>
            <person name="Holland S."/>
            <person name="Lenaerts A."/>
            <person name="Ordway D."/>
            <person name="DeGroote M.A."/>
            <person name="Parker T."/>
            <person name="Sizemore C."/>
            <person name="Tallon L.J."/>
            <person name="Sadzewicz L.K."/>
            <person name="Sengamalay N."/>
            <person name="Fraser C.M."/>
            <person name="Hine E."/>
            <person name="Shefchek K.A."/>
            <person name="Das S.P."/>
            <person name="Tettelin H."/>
        </authorList>
    </citation>
    <scope>NUCLEOTIDE SEQUENCE [LARGE SCALE GENOMIC DNA]</scope>
    <source>
        <strain evidence="2 3">1956</strain>
    </source>
</reference>
<evidence type="ECO:0000313" key="2">
    <source>
        <dbReference type="EMBL" id="EUA55676.1"/>
    </source>
</evidence>
<dbReference type="InterPro" id="IPR051781">
    <property type="entry name" value="Metallo-dep_Hydrolase"/>
</dbReference>
<evidence type="ECO:0000256" key="1">
    <source>
        <dbReference type="SAM" id="MobiDB-lite"/>
    </source>
</evidence>
<comment type="caution">
    <text evidence="2">The sequence shown here is derived from an EMBL/GenBank/DDBJ whole genome shotgun (WGS) entry which is preliminary data.</text>
</comment>
<sequence>MASRGTVLVPTLVNVLENFPGIAEAAAKYPAYAAHMRDLHARGPSRIAAAREAGVPIYAGSDAGTMVAHGRIADEVEALKGIGMSPTQALGRPAGTRAAGSAAPASTTAPRRTYCASPATRGRGPPC</sequence>
<organism evidence="2 3">
    <name type="scientific">Mycobacterium intracellulare 1956</name>
    <dbReference type="NCBI Taxonomy" id="1299331"/>
    <lineage>
        <taxon>Bacteria</taxon>
        <taxon>Bacillati</taxon>
        <taxon>Actinomycetota</taxon>
        <taxon>Actinomycetes</taxon>
        <taxon>Mycobacteriales</taxon>
        <taxon>Mycobacteriaceae</taxon>
        <taxon>Mycobacterium</taxon>
        <taxon>Mycobacterium avium complex (MAC)</taxon>
    </lineage>
</organism>